<dbReference type="Pfam" id="PF13410">
    <property type="entry name" value="GST_C_2"/>
    <property type="match status" value="1"/>
</dbReference>
<dbReference type="InterPro" id="IPR004045">
    <property type="entry name" value="Glutathione_S-Trfase_N"/>
</dbReference>
<dbReference type="InterPro" id="IPR036249">
    <property type="entry name" value="Thioredoxin-like_sf"/>
</dbReference>
<gene>
    <name evidence="3" type="ORF">G6N76_04205</name>
</gene>
<evidence type="ECO:0000313" key="3">
    <source>
        <dbReference type="EMBL" id="NGO62865.1"/>
    </source>
</evidence>
<keyword evidence="3" id="KW-0808">Transferase</keyword>
<dbReference type="Gene3D" id="3.40.30.10">
    <property type="entry name" value="Glutaredoxin"/>
    <property type="match status" value="1"/>
</dbReference>
<dbReference type="SUPFAM" id="SSF52833">
    <property type="entry name" value="Thioredoxin-like"/>
    <property type="match status" value="1"/>
</dbReference>
<dbReference type="SUPFAM" id="SSF47616">
    <property type="entry name" value="GST C-terminal domain-like"/>
    <property type="match status" value="1"/>
</dbReference>
<dbReference type="Gene3D" id="1.20.1050.10">
    <property type="match status" value="1"/>
</dbReference>
<reference evidence="3 4" key="1">
    <citation type="submission" date="2020-02" db="EMBL/GenBank/DDBJ databases">
        <title>Genome sequence of the type strain CCBAU10050 of Rhizobium daejeonense.</title>
        <authorList>
            <person name="Gao J."/>
            <person name="Sun J."/>
        </authorList>
    </citation>
    <scope>NUCLEOTIDE SEQUENCE [LARGE SCALE GENOMIC DNA]</scope>
    <source>
        <strain evidence="3 4">CCBAU10050</strain>
    </source>
</reference>
<feature type="domain" description="GST N-terminal" evidence="1">
    <location>
        <begin position="1"/>
        <end position="83"/>
    </location>
</feature>
<dbReference type="SFLD" id="SFLDG00358">
    <property type="entry name" value="Main_(cytGST)"/>
    <property type="match status" value="1"/>
</dbReference>
<protein>
    <submittedName>
        <fullName evidence="3">Glutathione S-transferase family protein</fullName>
    </submittedName>
</protein>
<organism evidence="3 4">
    <name type="scientific">Rhizobium daejeonense</name>
    <dbReference type="NCBI Taxonomy" id="240521"/>
    <lineage>
        <taxon>Bacteria</taxon>
        <taxon>Pseudomonadati</taxon>
        <taxon>Pseudomonadota</taxon>
        <taxon>Alphaproteobacteria</taxon>
        <taxon>Hyphomicrobiales</taxon>
        <taxon>Rhizobiaceae</taxon>
        <taxon>Rhizobium/Agrobacterium group</taxon>
        <taxon>Rhizobium</taxon>
    </lineage>
</organism>
<dbReference type="SFLD" id="SFLDS00019">
    <property type="entry name" value="Glutathione_Transferase_(cytos"/>
    <property type="match status" value="1"/>
</dbReference>
<name>A0A6M1RVB6_9HYPH</name>
<dbReference type="GO" id="GO:0016740">
    <property type="term" value="F:transferase activity"/>
    <property type="evidence" value="ECO:0007669"/>
    <property type="project" value="UniProtKB-KW"/>
</dbReference>
<dbReference type="PROSITE" id="PS50404">
    <property type="entry name" value="GST_NTER"/>
    <property type="match status" value="1"/>
</dbReference>
<proteinExistence type="predicted"/>
<dbReference type="PANTHER" id="PTHR44051">
    <property type="entry name" value="GLUTATHIONE S-TRANSFERASE-RELATED"/>
    <property type="match status" value="1"/>
</dbReference>
<evidence type="ECO:0000259" key="2">
    <source>
        <dbReference type="PROSITE" id="PS50405"/>
    </source>
</evidence>
<dbReference type="InterPro" id="IPR036282">
    <property type="entry name" value="Glutathione-S-Trfase_C_sf"/>
</dbReference>
<dbReference type="InterPro" id="IPR010987">
    <property type="entry name" value="Glutathione-S-Trfase_C-like"/>
</dbReference>
<evidence type="ECO:0000313" key="4">
    <source>
        <dbReference type="Proteomes" id="UP000477849"/>
    </source>
</evidence>
<sequence length="221" mass="25184">MTLKLYFHPLASFCHKVLIALYENALPFEPVIVDLGDEASREAFRQVWPPLKFPVLVDETRQAIVAESATVIDYLDSFANPAIPLVPRDPGLAWQARMWDRLFDDMLQLPMQKVVLDALRPVDSRDPFGVKQAKDEIRTAYAFMEERWPQNGWAVGPNFTLADCSAVPALFYADTISPLGAEFPRLKAYFQRLKQRPSVARVLREAEPYFAMFPLDPKPSI</sequence>
<dbReference type="CDD" id="cd00299">
    <property type="entry name" value="GST_C_family"/>
    <property type="match status" value="1"/>
</dbReference>
<evidence type="ECO:0000259" key="1">
    <source>
        <dbReference type="PROSITE" id="PS50404"/>
    </source>
</evidence>
<keyword evidence="4" id="KW-1185">Reference proteome</keyword>
<dbReference type="Proteomes" id="UP000477849">
    <property type="component" value="Unassembled WGS sequence"/>
</dbReference>
<dbReference type="CDD" id="cd00570">
    <property type="entry name" value="GST_N_family"/>
    <property type="match status" value="1"/>
</dbReference>
<dbReference type="RefSeq" id="WP_163899667.1">
    <property type="nucleotide sequence ID" value="NZ_CP048427.1"/>
</dbReference>
<dbReference type="EMBL" id="JAAKZH010000001">
    <property type="protein sequence ID" value="NGO62865.1"/>
    <property type="molecule type" value="Genomic_DNA"/>
</dbReference>
<dbReference type="AlphaFoldDB" id="A0A6M1RVB6"/>
<feature type="domain" description="GST C-terminal" evidence="2">
    <location>
        <begin position="89"/>
        <end position="215"/>
    </location>
</feature>
<dbReference type="Pfam" id="PF13417">
    <property type="entry name" value="GST_N_3"/>
    <property type="match status" value="1"/>
</dbReference>
<dbReference type="PROSITE" id="PS50405">
    <property type="entry name" value="GST_CTER"/>
    <property type="match status" value="1"/>
</dbReference>
<dbReference type="PANTHER" id="PTHR44051:SF8">
    <property type="entry name" value="GLUTATHIONE S-TRANSFERASE GSTA"/>
    <property type="match status" value="1"/>
</dbReference>
<comment type="caution">
    <text evidence="3">The sequence shown here is derived from an EMBL/GenBank/DDBJ whole genome shotgun (WGS) entry which is preliminary data.</text>
</comment>
<dbReference type="InterPro" id="IPR040079">
    <property type="entry name" value="Glutathione_S-Trfase"/>
</dbReference>
<accession>A0A6M1RVB6</accession>